<name>A0A816VGD0_9BILA</name>
<comment type="caution">
    <text evidence="11">The sequence shown here is derived from an EMBL/GenBank/DDBJ whole genome shotgun (WGS) entry which is preliminary data.</text>
</comment>
<dbReference type="InterPro" id="IPR024079">
    <property type="entry name" value="MetalloPept_cat_dom_sf"/>
</dbReference>
<feature type="transmembrane region" description="Helical" evidence="8">
    <location>
        <begin position="62"/>
        <end position="85"/>
    </location>
</feature>
<evidence type="ECO:0000256" key="5">
    <source>
        <dbReference type="ARBA" id="ARBA00022801"/>
    </source>
</evidence>
<dbReference type="Proteomes" id="UP000663824">
    <property type="component" value="Unassembled WGS sequence"/>
</dbReference>
<dbReference type="GO" id="GO:0016485">
    <property type="term" value="P:protein processing"/>
    <property type="evidence" value="ECO:0007669"/>
    <property type="project" value="TreeGrafter"/>
</dbReference>
<dbReference type="InterPro" id="IPR042089">
    <property type="entry name" value="Peptidase_M13_dom_2"/>
</dbReference>
<dbReference type="Pfam" id="PF01431">
    <property type="entry name" value="Peptidase_M13"/>
    <property type="match status" value="1"/>
</dbReference>
<keyword evidence="8" id="KW-0812">Transmembrane</keyword>
<dbReference type="PROSITE" id="PS51885">
    <property type="entry name" value="NEPRILYSIN"/>
    <property type="match status" value="1"/>
</dbReference>
<keyword evidence="6" id="KW-0862">Zinc</keyword>
<comment type="similarity">
    <text evidence="2">Belongs to the peptidase M13 family.</text>
</comment>
<dbReference type="InterPro" id="IPR000718">
    <property type="entry name" value="Peptidase_M13"/>
</dbReference>
<dbReference type="GO" id="GO:0046872">
    <property type="term" value="F:metal ion binding"/>
    <property type="evidence" value="ECO:0007669"/>
    <property type="project" value="UniProtKB-KW"/>
</dbReference>
<dbReference type="PANTHER" id="PTHR11733:SF167">
    <property type="entry name" value="FI17812P1-RELATED"/>
    <property type="match status" value="1"/>
</dbReference>
<organism evidence="11 12">
    <name type="scientific">Rotaria magnacalcarata</name>
    <dbReference type="NCBI Taxonomy" id="392030"/>
    <lineage>
        <taxon>Eukaryota</taxon>
        <taxon>Metazoa</taxon>
        <taxon>Spiralia</taxon>
        <taxon>Gnathifera</taxon>
        <taxon>Rotifera</taxon>
        <taxon>Eurotatoria</taxon>
        <taxon>Bdelloidea</taxon>
        <taxon>Philodinida</taxon>
        <taxon>Philodinidae</taxon>
        <taxon>Rotaria</taxon>
    </lineage>
</organism>
<evidence type="ECO:0000259" key="9">
    <source>
        <dbReference type="Pfam" id="PF01431"/>
    </source>
</evidence>
<feature type="domain" description="Peptidase M13 N-terminal" evidence="10">
    <location>
        <begin position="118"/>
        <end position="524"/>
    </location>
</feature>
<keyword evidence="7" id="KW-0482">Metalloprotease</keyword>
<dbReference type="InterPro" id="IPR018497">
    <property type="entry name" value="Peptidase_M13_C"/>
</dbReference>
<evidence type="ECO:0000256" key="4">
    <source>
        <dbReference type="ARBA" id="ARBA00022723"/>
    </source>
</evidence>
<dbReference type="InterPro" id="IPR008753">
    <property type="entry name" value="Peptidase_M13_N"/>
</dbReference>
<keyword evidence="8" id="KW-0472">Membrane</keyword>
<evidence type="ECO:0000313" key="11">
    <source>
        <dbReference type="EMBL" id="CAF2125260.1"/>
    </source>
</evidence>
<dbReference type="Pfam" id="PF05649">
    <property type="entry name" value="Peptidase_M13_N"/>
    <property type="match status" value="2"/>
</dbReference>
<proteinExistence type="inferred from homology"/>
<evidence type="ECO:0000256" key="1">
    <source>
        <dbReference type="ARBA" id="ARBA00001947"/>
    </source>
</evidence>
<dbReference type="CDD" id="cd08662">
    <property type="entry name" value="M13"/>
    <property type="match status" value="1"/>
</dbReference>
<sequence>MNRYRHFDNEFDSNNTNSPAILPEIEVDEPFQLEFSPHLQPYPSNYDNLKIFFLHRTALERFLFYLIILLLIILFVIIIICLSYSKEKEKSYNNICLTPSCIEVSYSIASGINQSVDPCEDFHQFVCGNWIRKNIIPKGHSTWSIPNELGKKNMIILKNILEQTSSSVDAEQQAIKYYQSCMNLIELERLQIQTLEIFFQNTLNFTLKQWINLDKNQTWQQTFIYLLKLFSNQYGFLSIFPIRIDSDEKNSTWNNIYIDQPELILGTRDYYIQSTTNNQSNERNRIIRETLSKVGSEILQLLGFEKNDSLKRMNDIIQFETELALVNLPMEALQKPNETYHLMPLKQLQEYYQSIGLDIYAYFNDILNTNSIKLNGNDQVIVLSFELVFNISNILTNYLLASTKSYVVIDHLLFSFVFNKILHLSSSFEKAMIPLKKALYGVDSSVERWDYCIRKTDDAFGFALSALYLRTTFDEDDRLKANELVENIRLSFEENLDKLQWIDGPTKKEAKKKLKKINQKIGYPDFIKNQTYLNERFEENLDKLQWIDGPTKKEAKKKLKKINQKIGYPDFIKNQTYLNERYGGYTIIENEYFNNEIKVSMREQRRTILKYRKKVDASEWRMTPLMVNAYYSPPANEIVFPAGILQPPFFHKDLPLAINYGAIGSVIGHEITHGFDNQGREFDADGNMISWWTNSALNNFEEKTKCFIQQYSNFTIDGQNINGQRTLG</sequence>
<gene>
    <name evidence="11" type="ORF">MBJ925_LOCUS26647</name>
</gene>
<dbReference type="Gene3D" id="3.40.390.10">
    <property type="entry name" value="Collagenase (Catalytic Domain)"/>
    <property type="match status" value="2"/>
</dbReference>
<dbReference type="PRINTS" id="PR00786">
    <property type="entry name" value="NEPRILYSIN"/>
</dbReference>
<dbReference type="Gene3D" id="1.10.1380.10">
    <property type="entry name" value="Neutral endopeptidase , domain2"/>
    <property type="match status" value="1"/>
</dbReference>
<dbReference type="AlphaFoldDB" id="A0A816VGD0"/>
<evidence type="ECO:0000256" key="3">
    <source>
        <dbReference type="ARBA" id="ARBA00022670"/>
    </source>
</evidence>
<evidence type="ECO:0000256" key="7">
    <source>
        <dbReference type="ARBA" id="ARBA00023049"/>
    </source>
</evidence>
<feature type="domain" description="Peptidase M13 C-terminal" evidence="9">
    <location>
        <begin position="628"/>
        <end position="727"/>
    </location>
</feature>
<keyword evidence="8" id="KW-1133">Transmembrane helix</keyword>
<evidence type="ECO:0000256" key="2">
    <source>
        <dbReference type="ARBA" id="ARBA00007357"/>
    </source>
</evidence>
<dbReference type="PANTHER" id="PTHR11733">
    <property type="entry name" value="ZINC METALLOPROTEASE FAMILY M13 NEPRILYSIN-RELATED"/>
    <property type="match status" value="1"/>
</dbReference>
<keyword evidence="5" id="KW-0378">Hydrolase</keyword>
<feature type="domain" description="Peptidase M13 N-terminal" evidence="10">
    <location>
        <begin position="532"/>
        <end position="569"/>
    </location>
</feature>
<keyword evidence="4" id="KW-0479">Metal-binding</keyword>
<evidence type="ECO:0000256" key="6">
    <source>
        <dbReference type="ARBA" id="ARBA00022833"/>
    </source>
</evidence>
<keyword evidence="3" id="KW-0645">Protease</keyword>
<protein>
    <recommendedName>
        <fullName evidence="13">Endothelin-converting enzyme 1</fullName>
    </recommendedName>
</protein>
<dbReference type="EMBL" id="CAJNRE010014139">
    <property type="protein sequence ID" value="CAF2125260.1"/>
    <property type="molecule type" value="Genomic_DNA"/>
</dbReference>
<dbReference type="SUPFAM" id="SSF55486">
    <property type="entry name" value="Metalloproteases ('zincins'), catalytic domain"/>
    <property type="match status" value="2"/>
</dbReference>
<comment type="cofactor">
    <cofactor evidence="1">
        <name>Zn(2+)</name>
        <dbReference type="ChEBI" id="CHEBI:29105"/>
    </cofactor>
</comment>
<reference evidence="11" key="1">
    <citation type="submission" date="2021-02" db="EMBL/GenBank/DDBJ databases">
        <authorList>
            <person name="Nowell W R."/>
        </authorList>
    </citation>
    <scope>NUCLEOTIDE SEQUENCE</scope>
</reference>
<evidence type="ECO:0000259" key="10">
    <source>
        <dbReference type="Pfam" id="PF05649"/>
    </source>
</evidence>
<evidence type="ECO:0000256" key="8">
    <source>
        <dbReference type="SAM" id="Phobius"/>
    </source>
</evidence>
<evidence type="ECO:0000313" key="12">
    <source>
        <dbReference type="Proteomes" id="UP000663824"/>
    </source>
</evidence>
<accession>A0A816VGD0</accession>
<dbReference type="GO" id="GO:0004222">
    <property type="term" value="F:metalloendopeptidase activity"/>
    <property type="evidence" value="ECO:0007669"/>
    <property type="project" value="InterPro"/>
</dbReference>
<evidence type="ECO:0008006" key="13">
    <source>
        <dbReference type="Google" id="ProtNLM"/>
    </source>
</evidence>
<dbReference type="GO" id="GO:0005886">
    <property type="term" value="C:plasma membrane"/>
    <property type="evidence" value="ECO:0007669"/>
    <property type="project" value="TreeGrafter"/>
</dbReference>